<dbReference type="AlphaFoldDB" id="A0A1M6MH12"/>
<dbReference type="Proteomes" id="UP000184231">
    <property type="component" value="Unassembled WGS sequence"/>
</dbReference>
<gene>
    <name evidence="1" type="ORF">SAMN04487911_14120</name>
</gene>
<proteinExistence type="predicted"/>
<dbReference type="EMBL" id="FQYX01000041">
    <property type="protein sequence ID" value="SHJ82630.1"/>
    <property type="molecule type" value="Genomic_DNA"/>
</dbReference>
<evidence type="ECO:0000313" key="2">
    <source>
        <dbReference type="Proteomes" id="UP000184231"/>
    </source>
</evidence>
<name>A0A1M6MH12_9FLAO</name>
<evidence type="ECO:0000313" key="1">
    <source>
        <dbReference type="EMBL" id="SHJ82630.1"/>
    </source>
</evidence>
<accession>A0A1M6MH12</accession>
<sequence length="93" mass="10755">MKLYQCVLEFLYRNREKGYSRITHICMDPNDATRIAREMKEKGLIDFKQRRFVGSNGELSFIAPPSLMIAPLGIDMIESQYPGQKSLRTKTNP</sequence>
<dbReference type="RefSeq" id="WP_143150544.1">
    <property type="nucleotide sequence ID" value="NZ_FQYX01000041.1"/>
</dbReference>
<protein>
    <submittedName>
        <fullName evidence="1">Uncharacterized protein</fullName>
    </submittedName>
</protein>
<reference evidence="1 2" key="1">
    <citation type="submission" date="2016-11" db="EMBL/GenBank/DDBJ databases">
        <authorList>
            <person name="Jaros S."/>
            <person name="Januszkiewicz K."/>
            <person name="Wedrychowicz H."/>
        </authorList>
    </citation>
    <scope>NUCLEOTIDE SEQUENCE [LARGE SCALE GENOMIC DNA]</scope>
    <source>
        <strain evidence="1 2">CGMCC 1.8863</strain>
    </source>
</reference>
<organism evidence="1 2">
    <name type="scientific">Arenibacter nanhaiticus</name>
    <dbReference type="NCBI Taxonomy" id="558155"/>
    <lineage>
        <taxon>Bacteria</taxon>
        <taxon>Pseudomonadati</taxon>
        <taxon>Bacteroidota</taxon>
        <taxon>Flavobacteriia</taxon>
        <taxon>Flavobacteriales</taxon>
        <taxon>Flavobacteriaceae</taxon>
        <taxon>Arenibacter</taxon>
    </lineage>
</organism>
<keyword evidence="2" id="KW-1185">Reference proteome</keyword>